<name>A0A8B8V1I3_SACPA</name>
<reference evidence="2" key="4">
    <citation type="submission" date="2025-08" db="UniProtKB">
        <authorList>
            <consortium name="RefSeq"/>
        </authorList>
    </citation>
    <scope>IDENTIFICATION</scope>
    <source>
        <strain evidence="2">CBS432</strain>
    </source>
</reference>
<dbReference type="KEGG" id="spao:SPAR_P03360"/>
<feature type="region of interest" description="Disordered" evidence="1">
    <location>
        <begin position="1"/>
        <end position="27"/>
    </location>
</feature>
<reference evidence="2" key="1">
    <citation type="journal article" date="2017" name="Nat. Genet.">
        <title>Contrasting evolutionary genome dynamics between domesticated and wild yeasts.</title>
        <authorList>
            <person name="Yue J.X."/>
            <person name="Li J."/>
            <person name="Aigrain L."/>
            <person name="Hallin J."/>
            <person name="Persson K."/>
            <person name="Oliver K."/>
            <person name="Bergstrom A."/>
            <person name="Coupland P."/>
            <person name="Warringer J."/>
            <person name="Lagomarsino M.C."/>
            <person name="Fischer G."/>
            <person name="Durbin R."/>
            <person name="Liti G."/>
        </authorList>
    </citation>
    <scope>NUCLEOTIDE SEQUENCE</scope>
    <source>
        <strain evidence="2">CBS432</strain>
    </source>
</reference>
<sequence length="578" mass="64771">MDENGSVKPGYGLKGLNSGNSRSKMDKDPIISKFHRAGLNDPADEEDNDVDGNRNTSWITSMISDERHKVEGKFMVDDGEDLHLCKTTLNKCDALVKILTDIIKLEFVIHQSWYIRSLYKGVLIQFEVEISGGNRNNAGDSGGNDDNHNSNQDDSFYKDLSLKCIKKCEKSSLALESLSRDIDKIRDFIMSNTIEENRVDRLLQNSMTLLLECWIYSMKRLRRLRMKIAGIFVRSKLLLIDHELVTIWHFLQEQNEHETVNNENELKLAETIKSYRAFIKIFIQQLEDSEAGSPSSSLFEECLHVFLDIESMYNSLNLNWLLNENKALQERLMSSSSTSESEHAKSLPVIDETKEIEDISSFVNSIVDASMLTHDLTPINSSDSDNLSNGEIDRLDGRRLSSSTSDMSLMMQRTSLQKQLPTLLTAFNNARRLEQELQNACKVDDNKNSTEDTDSSVRQNEHAMSSSVSSIISQNSTLASPSPPLSSSFISTTSSQSSSRMATLPLSSSSSLLETQSQTLKNNMSQWLNQSRSGLNGTKLIPTNHIGFHSNVLNTLYGIGGGPTSRSYKSTQPSSQNT</sequence>
<reference evidence="2" key="3">
    <citation type="submission" date="2025-07" db="EMBL/GenBank/DDBJ databases">
        <authorList>
            <consortium name="NCBI Genome Project"/>
        </authorList>
    </citation>
    <scope>NUCLEOTIDE SEQUENCE</scope>
    <source>
        <strain evidence="2">CBS432</strain>
    </source>
</reference>
<proteinExistence type="predicted"/>
<organism evidence="2">
    <name type="scientific">Saccharomyces paradoxus</name>
    <name type="common">Yeast</name>
    <name type="synonym">Saccharomyces douglasii</name>
    <dbReference type="NCBI Taxonomy" id="27291"/>
    <lineage>
        <taxon>Eukaryota</taxon>
        <taxon>Fungi</taxon>
        <taxon>Dikarya</taxon>
        <taxon>Ascomycota</taxon>
        <taxon>Saccharomycotina</taxon>
        <taxon>Saccharomycetes</taxon>
        <taxon>Saccharomycetales</taxon>
        <taxon>Saccharomycetaceae</taxon>
        <taxon>Saccharomyces</taxon>
    </lineage>
</organism>
<dbReference type="GeneID" id="54634278"/>
<accession>A0A8B8V1I3</accession>
<reference evidence="2" key="2">
    <citation type="submission" date="2020-01" db="EMBL/GenBank/DDBJ databases">
        <title>Population-level Yeast Reference Genomes.</title>
        <authorList>
            <person name="Yue J.-X."/>
        </authorList>
    </citation>
    <scope>NUCLEOTIDE SEQUENCE</scope>
    <source>
        <strain evidence="2">CBS432</strain>
    </source>
</reference>
<gene>
    <name evidence="2" type="primary">MDM36</name>
    <name evidence="2" type="ORF">SPAR_P03360</name>
</gene>
<feature type="compositionally biased region" description="Low complexity" evidence="1">
    <location>
        <begin position="465"/>
        <end position="503"/>
    </location>
</feature>
<feature type="region of interest" description="Disordered" evidence="1">
    <location>
        <begin position="439"/>
        <end position="503"/>
    </location>
</feature>
<evidence type="ECO:0000313" key="2">
    <source>
        <dbReference type="RefSeq" id="XP_033769833.1"/>
    </source>
</evidence>
<protein>
    <submittedName>
        <fullName evidence="2">Mdm36p</fullName>
    </submittedName>
</protein>
<dbReference type="AlphaFoldDB" id="A0A8B8V1I3"/>
<dbReference type="OrthoDB" id="4021219at2759"/>
<evidence type="ECO:0000256" key="1">
    <source>
        <dbReference type="SAM" id="MobiDB-lite"/>
    </source>
</evidence>
<dbReference type="RefSeq" id="XP_033769833.1">
    <property type="nucleotide sequence ID" value="XM_033913942.1"/>
</dbReference>
<dbReference type="VEuPathDB" id="FungiDB:SPAR_P03360"/>